<reference evidence="4 5" key="1">
    <citation type="submission" date="2024-04" db="EMBL/GenBank/DDBJ databases">
        <title>Tritrichomonas musculus Genome.</title>
        <authorList>
            <person name="Alves-Ferreira E."/>
            <person name="Grigg M."/>
            <person name="Lorenzi H."/>
            <person name="Galac M."/>
        </authorList>
    </citation>
    <scope>NUCLEOTIDE SEQUENCE [LARGE SCALE GENOMIC DNA]</scope>
    <source>
        <strain evidence="4 5">EAF2021</strain>
    </source>
</reference>
<proteinExistence type="inferred from homology"/>
<keyword evidence="5" id="KW-1185">Reference proteome</keyword>
<gene>
    <name evidence="4" type="ORF">M9Y10_002861</name>
</gene>
<dbReference type="EMBL" id="JAPFFF010000001">
    <property type="protein sequence ID" value="KAK8900534.1"/>
    <property type="molecule type" value="Genomic_DNA"/>
</dbReference>
<evidence type="ECO:0000256" key="2">
    <source>
        <dbReference type="SAM" id="SignalP"/>
    </source>
</evidence>
<name>A0ABR2LB14_9EUKA</name>
<comment type="caution">
    <text evidence="4">The sequence shown here is derived from an EMBL/GenBank/DDBJ whole genome shotgun (WGS) entry which is preliminary data.</text>
</comment>
<dbReference type="InterPro" id="IPR036249">
    <property type="entry name" value="Thioredoxin-like_sf"/>
</dbReference>
<dbReference type="Gene3D" id="3.40.30.10">
    <property type="entry name" value="Glutaredoxin"/>
    <property type="match status" value="2"/>
</dbReference>
<dbReference type="InterPro" id="IPR036356">
    <property type="entry name" value="ERp29_C_sf"/>
</dbReference>
<dbReference type="InterPro" id="IPR017937">
    <property type="entry name" value="Thioredoxin_CS"/>
</dbReference>
<protein>
    <recommendedName>
        <fullName evidence="3">Thioredoxin domain-containing protein</fullName>
    </recommendedName>
</protein>
<dbReference type="SUPFAM" id="SSF47933">
    <property type="entry name" value="ERP29 C domain-like"/>
    <property type="match status" value="1"/>
</dbReference>
<organism evidence="4 5">
    <name type="scientific">Tritrichomonas musculus</name>
    <dbReference type="NCBI Taxonomy" id="1915356"/>
    <lineage>
        <taxon>Eukaryota</taxon>
        <taxon>Metamonada</taxon>
        <taxon>Parabasalia</taxon>
        <taxon>Tritrichomonadida</taxon>
        <taxon>Tritrichomonadidae</taxon>
        <taxon>Tritrichomonas</taxon>
    </lineage>
</organism>
<dbReference type="SUPFAM" id="SSF52833">
    <property type="entry name" value="Thioredoxin-like"/>
    <property type="match status" value="2"/>
</dbReference>
<dbReference type="PROSITE" id="PS51352">
    <property type="entry name" value="THIOREDOXIN_2"/>
    <property type="match status" value="1"/>
</dbReference>
<evidence type="ECO:0000313" key="5">
    <source>
        <dbReference type="Proteomes" id="UP001470230"/>
    </source>
</evidence>
<feature type="domain" description="Thioredoxin" evidence="3">
    <location>
        <begin position="129"/>
        <end position="244"/>
    </location>
</feature>
<feature type="signal peptide" evidence="2">
    <location>
        <begin position="1"/>
        <end position="15"/>
    </location>
</feature>
<evidence type="ECO:0000259" key="3">
    <source>
        <dbReference type="PROSITE" id="PS51352"/>
    </source>
</evidence>
<evidence type="ECO:0000313" key="4">
    <source>
        <dbReference type="EMBL" id="KAK8900534.1"/>
    </source>
</evidence>
<keyword evidence="2" id="KW-0732">Signal</keyword>
<dbReference type="InterPro" id="IPR013766">
    <property type="entry name" value="Thioredoxin_domain"/>
</dbReference>
<dbReference type="Gene3D" id="1.20.1150.12">
    <property type="entry name" value="Endoplasmic reticulum resident protein 29, C-terminal domain"/>
    <property type="match status" value="1"/>
</dbReference>
<dbReference type="CDD" id="cd02961">
    <property type="entry name" value="PDI_a_family"/>
    <property type="match status" value="1"/>
</dbReference>
<evidence type="ECO:0000256" key="1">
    <source>
        <dbReference type="ARBA" id="ARBA00006347"/>
    </source>
</evidence>
<dbReference type="PANTHER" id="PTHR45672:SF11">
    <property type="entry name" value="PROTEIN DISULFIDE-ISOMERASE C17H9.14C"/>
    <property type="match status" value="1"/>
</dbReference>
<dbReference type="PANTHER" id="PTHR45672">
    <property type="entry name" value="PROTEIN DISULFIDE-ISOMERASE C17H9.14C-RELATED"/>
    <property type="match status" value="1"/>
</dbReference>
<feature type="chain" id="PRO_5046306394" description="Thioredoxin domain-containing protein" evidence="2">
    <location>
        <begin position="16"/>
        <end position="352"/>
    </location>
</feature>
<sequence>MLSFILSLLIPIAQSKRLYYTLNNENFNETLKNHKCTLVRYYTQHQEQSTRSFEDYNLVAKAYENTTKDLLVAGLDCGKYRRECFHRHVIEIPSVRLYCQNGAHFEKSTYEGGYSFESIIRWSSEISHVKPGTVNQLIHTPNNRTFKILLDNTECVFMMFTTPWCGACKRFMPRLTRVARLFSDVPNVEFAVIDSDRYRSFLRDYDTKAYPDVRLYVKGVKKPIEYDGKRTPSQVTEFINKHCGTTKEIKNFEGEAGLIDEANGILEEFFGDKLKPIYIQRMKNVPHATFYVDTMEGYLKDGEEHFYTTRDTLQALLKNDKLNEKEQSTAQKKLNIIEFFIELAKFYKEEEK</sequence>
<comment type="similarity">
    <text evidence="1">Belongs to the protein disulfide isomerase family.</text>
</comment>
<dbReference type="Pfam" id="PF00085">
    <property type="entry name" value="Thioredoxin"/>
    <property type="match status" value="1"/>
</dbReference>
<accession>A0ABR2LB14</accession>
<dbReference type="InterPro" id="IPR051063">
    <property type="entry name" value="PDI"/>
</dbReference>
<dbReference type="Proteomes" id="UP001470230">
    <property type="component" value="Unassembled WGS sequence"/>
</dbReference>
<dbReference type="PROSITE" id="PS00194">
    <property type="entry name" value="THIOREDOXIN_1"/>
    <property type="match status" value="1"/>
</dbReference>